<feature type="domain" description="Glycosyltransferase 2-like" evidence="5">
    <location>
        <begin position="204"/>
        <end position="362"/>
    </location>
</feature>
<accession>A0A830I4S0</accession>
<dbReference type="Gene3D" id="3.90.550.10">
    <property type="entry name" value="Spore Coat Polysaccharide Biosynthesis Protein SpsA, Chain A"/>
    <property type="match status" value="1"/>
</dbReference>
<evidence type="ECO:0008006" key="9">
    <source>
        <dbReference type="Google" id="ProtNLM"/>
    </source>
</evidence>
<evidence type="ECO:0000256" key="2">
    <source>
        <dbReference type="ARBA" id="ARBA00023157"/>
    </source>
</evidence>
<evidence type="ECO:0000313" key="8">
    <source>
        <dbReference type="Proteomes" id="UP000660262"/>
    </source>
</evidence>
<comment type="caution">
    <text evidence="7">The sequence shown here is derived from an EMBL/GenBank/DDBJ whole genome shotgun (WGS) entry which is preliminary data.</text>
</comment>
<sequence>MAPHQKSSKSSISSASYVDLDRADDLADSQDAKIHHARYGVFCRSLWIRLLVIPFRLMVVLVLIMIIGFLIAVSRSFGEFTANHSDLPGVSDLPIPTKVMQATRETAVRWREEAQAWKSFAQKRAYRQKVMREEDHDLARAAATAEAAASLKPKDAAAAQPVQALASNPKEALLRGHQQQTAQSSASSLGDDPMPAPGSIKTMSVVLPCAGEDELMAMTAKSFVDFTPEDVLEEVVIVDDGSNPPLETFWPKGDFRGTDAQTWAKVREKVRFLRHDRTIGLMNARTTGANAAKGDSIAVFDCHVKPDPAWSKHLLNELNVNPKRVTIPTITSLDVVTWQEMMHMRPRPGQGMASCYFAWDSEFKWFNDRFHDATTPRWVPMMSGGLFAMTKWWWKQLGGYDSAMTGWGGENIDQSLRIWLCGGEITHAEPAYIAHMWRTNDPKTKAHYHINGDVHRNRWRAVHGWLGAFENVTLQYPDFARFQGPTGQNEDMHEYNEVRQRLKCKTFDYYLDFFHDIYEEARVLPDEIFRLESVVAPGKCLDRSDSRPVQWMMGHAKMADGPAELKSCNTDTLSTQWWHMANRDDDGKCCKGLRGYLSDQCLGTKGSSDFRTSVCTIDGSDFSQKAKIKKVEGSVLGEVEVTLQNSNQCLTVQGDKIKVGSCGTPESRWRQTGTHLAMEREVYNALKAKQ</sequence>
<dbReference type="Pfam" id="PF02709">
    <property type="entry name" value="Glyco_transf_7C"/>
    <property type="match status" value="1"/>
</dbReference>
<gene>
    <name evidence="7" type="ORF">PPROV_001082400</name>
</gene>
<dbReference type="Proteomes" id="UP000660262">
    <property type="component" value="Unassembled WGS sequence"/>
</dbReference>
<dbReference type="PANTHER" id="PTHR11675">
    <property type="entry name" value="N-ACETYLGALACTOSAMINYLTRANSFERASE"/>
    <property type="match status" value="1"/>
</dbReference>
<dbReference type="GO" id="GO:0005794">
    <property type="term" value="C:Golgi apparatus"/>
    <property type="evidence" value="ECO:0007669"/>
    <property type="project" value="TreeGrafter"/>
</dbReference>
<dbReference type="PROSITE" id="PS50231">
    <property type="entry name" value="RICIN_B_LECTIN"/>
    <property type="match status" value="1"/>
</dbReference>
<keyword evidence="1" id="KW-0808">Transferase</keyword>
<evidence type="ECO:0000259" key="5">
    <source>
        <dbReference type="Pfam" id="PF00535"/>
    </source>
</evidence>
<evidence type="ECO:0000259" key="6">
    <source>
        <dbReference type="Pfam" id="PF02709"/>
    </source>
</evidence>
<evidence type="ECO:0000256" key="4">
    <source>
        <dbReference type="SAM" id="Phobius"/>
    </source>
</evidence>
<feature type="compositionally biased region" description="Low complexity" evidence="3">
    <location>
        <begin position="178"/>
        <end position="188"/>
    </location>
</feature>
<keyword evidence="8" id="KW-1185">Reference proteome</keyword>
<reference evidence="7" key="1">
    <citation type="submission" date="2020-10" db="EMBL/GenBank/DDBJ databases">
        <title>Unveiling of a novel bifunctional photoreceptor, Dualchrome1, isolated from a cosmopolitan green alga.</title>
        <authorList>
            <person name="Suzuki S."/>
            <person name="Kawachi M."/>
        </authorList>
    </citation>
    <scope>NUCLEOTIDE SEQUENCE</scope>
    <source>
        <strain evidence="7">NIES 2893</strain>
    </source>
</reference>
<dbReference type="GO" id="GO:0006493">
    <property type="term" value="P:protein O-linked glycosylation"/>
    <property type="evidence" value="ECO:0007669"/>
    <property type="project" value="TreeGrafter"/>
</dbReference>
<dbReference type="GO" id="GO:0004653">
    <property type="term" value="F:polypeptide N-acetylgalactosaminyltransferase activity"/>
    <property type="evidence" value="ECO:0007669"/>
    <property type="project" value="TreeGrafter"/>
</dbReference>
<dbReference type="InterPro" id="IPR001173">
    <property type="entry name" value="Glyco_trans_2-like"/>
</dbReference>
<keyword evidence="4" id="KW-1133">Transmembrane helix</keyword>
<feature type="transmembrane region" description="Helical" evidence="4">
    <location>
        <begin position="46"/>
        <end position="73"/>
    </location>
</feature>
<dbReference type="SUPFAM" id="SSF53448">
    <property type="entry name" value="Nucleotide-diphospho-sugar transferases"/>
    <property type="match status" value="1"/>
</dbReference>
<dbReference type="InterPro" id="IPR027791">
    <property type="entry name" value="Galactosyl_T_C"/>
</dbReference>
<protein>
    <recommendedName>
        <fullName evidence="9">Glycosyltransferase 2-like domain-containing protein</fullName>
    </recommendedName>
</protein>
<dbReference type="AlphaFoldDB" id="A0A830I4S0"/>
<feature type="domain" description="Galactosyltransferase C-terminal" evidence="6">
    <location>
        <begin position="377"/>
        <end position="430"/>
    </location>
</feature>
<dbReference type="Pfam" id="PF00535">
    <property type="entry name" value="Glycos_transf_2"/>
    <property type="match status" value="1"/>
</dbReference>
<evidence type="ECO:0000256" key="3">
    <source>
        <dbReference type="SAM" id="MobiDB-lite"/>
    </source>
</evidence>
<dbReference type="PANTHER" id="PTHR11675:SF126">
    <property type="entry name" value="RICIN B LECTIN DOMAIN-CONTAINING PROTEIN"/>
    <property type="match status" value="1"/>
</dbReference>
<keyword evidence="4" id="KW-0472">Membrane</keyword>
<evidence type="ECO:0000256" key="1">
    <source>
        <dbReference type="ARBA" id="ARBA00022679"/>
    </source>
</evidence>
<dbReference type="InterPro" id="IPR029044">
    <property type="entry name" value="Nucleotide-diphossugar_trans"/>
</dbReference>
<keyword evidence="4" id="KW-0812">Transmembrane</keyword>
<dbReference type="EMBL" id="BNJQ01000038">
    <property type="protein sequence ID" value="GHP12097.1"/>
    <property type="molecule type" value="Genomic_DNA"/>
</dbReference>
<dbReference type="CDD" id="cd00161">
    <property type="entry name" value="beta-trefoil_Ricin-like"/>
    <property type="match status" value="1"/>
</dbReference>
<proteinExistence type="predicted"/>
<name>A0A830I4S0_9CHLO</name>
<evidence type="ECO:0000313" key="7">
    <source>
        <dbReference type="EMBL" id="GHP12097.1"/>
    </source>
</evidence>
<dbReference type="OrthoDB" id="416652at2759"/>
<organism evidence="7 8">
    <name type="scientific">Pycnococcus provasolii</name>
    <dbReference type="NCBI Taxonomy" id="41880"/>
    <lineage>
        <taxon>Eukaryota</taxon>
        <taxon>Viridiplantae</taxon>
        <taxon>Chlorophyta</taxon>
        <taxon>Pseudoscourfieldiophyceae</taxon>
        <taxon>Pseudoscourfieldiales</taxon>
        <taxon>Pycnococcaceae</taxon>
        <taxon>Pycnococcus</taxon>
    </lineage>
</organism>
<feature type="region of interest" description="Disordered" evidence="3">
    <location>
        <begin position="173"/>
        <end position="197"/>
    </location>
</feature>
<keyword evidence="2" id="KW-1015">Disulfide bond</keyword>